<reference evidence="2 3" key="1">
    <citation type="submission" date="2020-02" db="EMBL/GenBank/DDBJ databases">
        <title>The whole genome sequence of CPCC 205119.</title>
        <authorList>
            <person name="Jiang Z."/>
        </authorList>
    </citation>
    <scope>NUCLEOTIDE SEQUENCE [LARGE SCALE GENOMIC DNA]</scope>
    <source>
        <strain evidence="2 3">CPCC 205119</strain>
    </source>
</reference>
<gene>
    <name evidence="2" type="ORF">G1H19_03525</name>
</gene>
<keyword evidence="2" id="KW-0378">Hydrolase</keyword>
<dbReference type="InterPro" id="IPR029058">
    <property type="entry name" value="AB_hydrolase_fold"/>
</dbReference>
<dbReference type="SUPFAM" id="SSF53474">
    <property type="entry name" value="alpha/beta-Hydrolases"/>
    <property type="match status" value="1"/>
</dbReference>
<accession>A0A7K3W9R8</accession>
<name>A0A7K3W9R8_9ACTN</name>
<evidence type="ECO:0000313" key="2">
    <source>
        <dbReference type="EMBL" id="NEL53086.1"/>
    </source>
</evidence>
<dbReference type="AlphaFoldDB" id="A0A7K3W9R8"/>
<feature type="domain" description="Dienelactone hydrolase" evidence="1">
    <location>
        <begin position="29"/>
        <end position="241"/>
    </location>
</feature>
<dbReference type="GO" id="GO:0016787">
    <property type="term" value="F:hydrolase activity"/>
    <property type="evidence" value="ECO:0007669"/>
    <property type="project" value="UniProtKB-KW"/>
</dbReference>
<dbReference type="InterPro" id="IPR002925">
    <property type="entry name" value="Dienelactn_hydro"/>
</dbReference>
<dbReference type="PANTHER" id="PTHR46623:SF6">
    <property type="entry name" value="ALPHA_BETA-HYDROLASES SUPERFAMILY PROTEIN"/>
    <property type="match status" value="1"/>
</dbReference>
<evidence type="ECO:0000313" key="3">
    <source>
        <dbReference type="Proteomes" id="UP000470470"/>
    </source>
</evidence>
<dbReference type="Pfam" id="PF01738">
    <property type="entry name" value="DLH"/>
    <property type="match status" value="1"/>
</dbReference>
<proteinExistence type="predicted"/>
<dbReference type="Gene3D" id="3.40.50.1820">
    <property type="entry name" value="alpha/beta hydrolase"/>
    <property type="match status" value="1"/>
</dbReference>
<organism evidence="2 3">
    <name type="scientific">Goekera deserti</name>
    <dbReference type="NCBI Taxonomy" id="2497753"/>
    <lineage>
        <taxon>Bacteria</taxon>
        <taxon>Bacillati</taxon>
        <taxon>Actinomycetota</taxon>
        <taxon>Actinomycetes</taxon>
        <taxon>Geodermatophilales</taxon>
        <taxon>Geodermatophilaceae</taxon>
        <taxon>Goekera</taxon>
    </lineage>
</organism>
<dbReference type="Proteomes" id="UP000470470">
    <property type="component" value="Unassembled WGS sequence"/>
</dbReference>
<keyword evidence="3" id="KW-1185">Reference proteome</keyword>
<protein>
    <submittedName>
        <fullName evidence="2">Dienelactone hydrolase family protein</fullName>
    </submittedName>
</protein>
<dbReference type="PANTHER" id="PTHR46623">
    <property type="entry name" value="CARBOXYMETHYLENEBUTENOLIDASE-RELATED"/>
    <property type="match status" value="1"/>
</dbReference>
<dbReference type="InterPro" id="IPR051049">
    <property type="entry name" value="Dienelactone_hydrolase-like"/>
</dbReference>
<sequence length="245" mass="25550">MTTDPQDVTVPLAGGRALHAQLLLPAGEPPAGGWPAVVVVHEAFGLTPEITTVGRSFADRDWVAIVPDLFSAGVKVGCLVRSMREMLAGAPGAVTDDLLAVQQWVRSRSEVDADRTAAIGFCMGGAFALLLGSLGPAGLRAVSDNYGRLPAQRVDLTRCPPVIGSFGAEDTVLPGAGDALAARLTVADVEHDVRSYDGAGHSFLTGDHKLFGVVPLGANFAYSASAAGEAWPRILDFLERHTAVR</sequence>
<evidence type="ECO:0000259" key="1">
    <source>
        <dbReference type="Pfam" id="PF01738"/>
    </source>
</evidence>
<dbReference type="EMBL" id="JAAGWK010000008">
    <property type="protein sequence ID" value="NEL53086.1"/>
    <property type="molecule type" value="Genomic_DNA"/>
</dbReference>
<dbReference type="RefSeq" id="WP_162393314.1">
    <property type="nucleotide sequence ID" value="NZ_JAABOZ010000007.1"/>
</dbReference>
<comment type="caution">
    <text evidence="2">The sequence shown here is derived from an EMBL/GenBank/DDBJ whole genome shotgun (WGS) entry which is preliminary data.</text>
</comment>